<dbReference type="GO" id="GO:0003677">
    <property type="term" value="F:DNA binding"/>
    <property type="evidence" value="ECO:0007669"/>
    <property type="project" value="InterPro"/>
</dbReference>
<protein>
    <submittedName>
        <fullName evidence="2">Helix-turn-helix transcriptional regulator</fullName>
    </submittedName>
</protein>
<dbReference type="EMBL" id="VTEZ01000006">
    <property type="protein sequence ID" value="TYS83017.1"/>
    <property type="molecule type" value="Genomic_DNA"/>
</dbReference>
<dbReference type="InterPro" id="IPR001387">
    <property type="entry name" value="Cro/C1-type_HTH"/>
</dbReference>
<name>A0A5D4U6U8_9BACI</name>
<dbReference type="PANTHER" id="PTHR37038">
    <property type="entry name" value="TRANSCRIPTIONAL REGULATOR-RELATED"/>
    <property type="match status" value="1"/>
</dbReference>
<dbReference type="Proteomes" id="UP000324269">
    <property type="component" value="Unassembled WGS sequence"/>
</dbReference>
<dbReference type="STRING" id="189382.BHE18_02385"/>
<sequence>MGITDLGKEIIRLRKQNSMTQNDLAQGVCTQAALSLIERGQTKPTLETIFFISLKLNKPISYFLQYLLDDNVEYINRTVSFIENLAIKQRFNDVHQLTQKELRPMENNNRTWFEQYLRWMNVISSYRLKRENYQMTVSLLKDLLKEEYFLINQKGFLHFKILNSLALIHGENDNLTSSLMYYNKALKSEFKEVTPSLLRQPEIYRLRILYNKAKTLYDLKKYQEALETVVQGIKESKENENISMLGNFYYYQGQCYEKMNGDCSSIKEAYRNAEFIYGFLGNDTYLNIVRELKKGYLENE</sequence>
<dbReference type="InterPro" id="IPR011990">
    <property type="entry name" value="TPR-like_helical_dom_sf"/>
</dbReference>
<dbReference type="SUPFAM" id="SSF48452">
    <property type="entry name" value="TPR-like"/>
    <property type="match status" value="1"/>
</dbReference>
<dbReference type="Gene3D" id="1.10.260.40">
    <property type="entry name" value="lambda repressor-like DNA-binding domains"/>
    <property type="match status" value="1"/>
</dbReference>
<dbReference type="Pfam" id="PF18768">
    <property type="entry name" value="RNPP_C"/>
    <property type="match status" value="1"/>
</dbReference>
<dbReference type="InterPro" id="IPR019734">
    <property type="entry name" value="TPR_rpt"/>
</dbReference>
<dbReference type="SUPFAM" id="SSF47413">
    <property type="entry name" value="lambda repressor-like DNA-binding domains"/>
    <property type="match status" value="1"/>
</dbReference>
<proteinExistence type="predicted"/>
<dbReference type="CDD" id="cd00093">
    <property type="entry name" value="HTH_XRE"/>
    <property type="match status" value="1"/>
</dbReference>
<evidence type="ECO:0000313" key="2">
    <source>
        <dbReference type="EMBL" id="TYS83017.1"/>
    </source>
</evidence>
<dbReference type="SMART" id="SM00028">
    <property type="entry name" value="TPR"/>
    <property type="match status" value="2"/>
</dbReference>
<dbReference type="RefSeq" id="WP_148970429.1">
    <property type="nucleotide sequence ID" value="NZ_CANLNA010000004.1"/>
</dbReference>
<dbReference type="InterPro" id="IPR053163">
    <property type="entry name" value="HTH-type_regulator_Rgg"/>
</dbReference>
<dbReference type="OrthoDB" id="1150409at2"/>
<evidence type="ECO:0000313" key="3">
    <source>
        <dbReference type="Proteomes" id="UP000324269"/>
    </source>
</evidence>
<dbReference type="PROSITE" id="PS50943">
    <property type="entry name" value="HTH_CROC1"/>
    <property type="match status" value="1"/>
</dbReference>
<dbReference type="Gene3D" id="1.25.40.10">
    <property type="entry name" value="Tetratricopeptide repeat domain"/>
    <property type="match status" value="1"/>
</dbReference>
<organism evidence="2 3">
    <name type="scientific">Rossellomorea aquimaris</name>
    <dbReference type="NCBI Taxonomy" id="189382"/>
    <lineage>
        <taxon>Bacteria</taxon>
        <taxon>Bacillati</taxon>
        <taxon>Bacillota</taxon>
        <taxon>Bacilli</taxon>
        <taxon>Bacillales</taxon>
        <taxon>Bacillaceae</taxon>
        <taxon>Rossellomorea</taxon>
    </lineage>
</organism>
<accession>A0A5D4U6U8</accession>
<evidence type="ECO:0000259" key="1">
    <source>
        <dbReference type="PROSITE" id="PS50943"/>
    </source>
</evidence>
<dbReference type="PANTHER" id="PTHR37038:SF14">
    <property type="entry name" value="TRANSCRIPTIONAL ACTIVATOR"/>
    <property type="match status" value="1"/>
</dbReference>
<comment type="caution">
    <text evidence="2">The sequence shown here is derived from an EMBL/GenBank/DDBJ whole genome shotgun (WGS) entry which is preliminary data.</text>
</comment>
<reference evidence="2 3" key="1">
    <citation type="submission" date="2019-08" db="EMBL/GenBank/DDBJ databases">
        <title>Bacillus genomes from the desert of Cuatro Cienegas, Coahuila.</title>
        <authorList>
            <person name="Olmedo-Alvarez G."/>
        </authorList>
    </citation>
    <scope>NUCLEOTIDE SEQUENCE [LARGE SCALE GENOMIC DNA]</scope>
    <source>
        <strain evidence="2 3">CH87b_3T</strain>
    </source>
</reference>
<dbReference type="AlphaFoldDB" id="A0A5D4U6U8"/>
<dbReference type="InterPro" id="IPR010982">
    <property type="entry name" value="Lambda_DNA-bd_dom_sf"/>
</dbReference>
<gene>
    <name evidence="2" type="ORF">FZC85_18095</name>
</gene>
<dbReference type="SMART" id="SM00530">
    <property type="entry name" value="HTH_XRE"/>
    <property type="match status" value="1"/>
</dbReference>
<feature type="domain" description="HTH cro/C1-type" evidence="1">
    <location>
        <begin position="10"/>
        <end position="63"/>
    </location>
</feature>
<dbReference type="InterPro" id="IPR041315">
    <property type="entry name" value="PlcR_TPR"/>
</dbReference>
<dbReference type="Pfam" id="PF01381">
    <property type="entry name" value="HTH_3"/>
    <property type="match status" value="1"/>
</dbReference>